<feature type="compositionally biased region" description="Low complexity" evidence="6">
    <location>
        <begin position="197"/>
        <end position="207"/>
    </location>
</feature>
<dbReference type="PANTHER" id="PTHR35346">
    <property type="entry name" value="BEN DOMAIN-CONTAINING PROTEIN 6"/>
    <property type="match status" value="1"/>
</dbReference>
<feature type="compositionally biased region" description="Low complexity" evidence="6">
    <location>
        <begin position="439"/>
        <end position="452"/>
    </location>
</feature>
<evidence type="ECO:0000256" key="6">
    <source>
        <dbReference type="SAM" id="MobiDB-lite"/>
    </source>
</evidence>
<feature type="compositionally biased region" description="Acidic residues" evidence="6">
    <location>
        <begin position="349"/>
        <end position="372"/>
    </location>
</feature>
<feature type="region of interest" description="Disordered" evidence="6">
    <location>
        <begin position="149"/>
        <end position="313"/>
    </location>
</feature>
<dbReference type="GO" id="GO:0010468">
    <property type="term" value="P:regulation of gene expression"/>
    <property type="evidence" value="ECO:0007669"/>
    <property type="project" value="UniProtKB-ARBA"/>
</dbReference>
<proteinExistence type="predicted"/>
<feature type="compositionally biased region" description="Basic and acidic residues" evidence="6">
    <location>
        <begin position="208"/>
        <end position="219"/>
    </location>
</feature>
<feature type="region of interest" description="Disordered" evidence="6">
    <location>
        <begin position="341"/>
        <end position="488"/>
    </location>
</feature>
<evidence type="ECO:0000313" key="8">
    <source>
        <dbReference type="EMBL" id="KAL0821894.1"/>
    </source>
</evidence>
<dbReference type="Gene3D" id="1.10.10.2590">
    <property type="entry name" value="BEN domain"/>
    <property type="match status" value="1"/>
</dbReference>
<dbReference type="PROSITE" id="PS51457">
    <property type="entry name" value="BEN"/>
    <property type="match status" value="1"/>
</dbReference>
<feature type="compositionally biased region" description="Basic and acidic residues" evidence="6">
    <location>
        <begin position="226"/>
        <end position="236"/>
    </location>
</feature>
<dbReference type="EMBL" id="JBEDNZ010000017">
    <property type="protein sequence ID" value="KAL0821894.1"/>
    <property type="molecule type" value="Genomic_DNA"/>
</dbReference>
<dbReference type="SMART" id="SM01025">
    <property type="entry name" value="BEN"/>
    <property type="match status" value="1"/>
</dbReference>
<evidence type="ECO:0000256" key="1">
    <source>
        <dbReference type="ARBA" id="ARBA00004123"/>
    </source>
</evidence>
<organism evidence="8 9">
    <name type="scientific">Loxostege sticticalis</name>
    <name type="common">Beet webworm moth</name>
    <dbReference type="NCBI Taxonomy" id="481309"/>
    <lineage>
        <taxon>Eukaryota</taxon>
        <taxon>Metazoa</taxon>
        <taxon>Ecdysozoa</taxon>
        <taxon>Arthropoda</taxon>
        <taxon>Hexapoda</taxon>
        <taxon>Insecta</taxon>
        <taxon>Pterygota</taxon>
        <taxon>Neoptera</taxon>
        <taxon>Endopterygota</taxon>
        <taxon>Lepidoptera</taxon>
        <taxon>Glossata</taxon>
        <taxon>Ditrysia</taxon>
        <taxon>Pyraloidea</taxon>
        <taxon>Crambidae</taxon>
        <taxon>Pyraustinae</taxon>
        <taxon>Loxostege</taxon>
    </lineage>
</organism>
<accession>A0ABD0SSB5</accession>
<evidence type="ECO:0000313" key="9">
    <source>
        <dbReference type="Proteomes" id="UP001549921"/>
    </source>
</evidence>
<dbReference type="AlphaFoldDB" id="A0ABD0SSB5"/>
<keyword evidence="2" id="KW-0678">Repressor</keyword>
<feature type="compositionally biased region" description="Basic and acidic residues" evidence="6">
    <location>
        <begin position="457"/>
        <end position="469"/>
    </location>
</feature>
<dbReference type="Proteomes" id="UP001549921">
    <property type="component" value="Unassembled WGS sequence"/>
</dbReference>
<keyword evidence="3" id="KW-0805">Transcription regulation</keyword>
<dbReference type="GO" id="GO:0005634">
    <property type="term" value="C:nucleus"/>
    <property type="evidence" value="ECO:0007669"/>
    <property type="project" value="UniProtKB-SubCell"/>
</dbReference>
<dbReference type="PANTHER" id="PTHR35346:SF1">
    <property type="entry name" value="BEN DOMAIN-CONTAINING PROTEIN 6"/>
    <property type="match status" value="1"/>
</dbReference>
<evidence type="ECO:0000256" key="2">
    <source>
        <dbReference type="ARBA" id="ARBA00022491"/>
    </source>
</evidence>
<feature type="compositionally biased region" description="Acidic residues" evidence="6">
    <location>
        <begin position="282"/>
        <end position="309"/>
    </location>
</feature>
<protein>
    <recommendedName>
        <fullName evidence="7">BEN domain-containing protein</fullName>
    </recommendedName>
</protein>
<evidence type="ECO:0000259" key="7">
    <source>
        <dbReference type="PROSITE" id="PS51457"/>
    </source>
</evidence>
<feature type="domain" description="BEN" evidence="7">
    <location>
        <begin position="504"/>
        <end position="609"/>
    </location>
</feature>
<keyword evidence="4" id="KW-0804">Transcription</keyword>
<evidence type="ECO:0000256" key="3">
    <source>
        <dbReference type="ARBA" id="ARBA00023015"/>
    </source>
</evidence>
<dbReference type="InterPro" id="IPR018379">
    <property type="entry name" value="BEN_domain"/>
</dbReference>
<feature type="compositionally biased region" description="Acidic residues" evidence="6">
    <location>
        <begin position="382"/>
        <end position="423"/>
    </location>
</feature>
<name>A0ABD0SSB5_LOXSC</name>
<dbReference type="Pfam" id="PF10523">
    <property type="entry name" value="BEN"/>
    <property type="match status" value="1"/>
</dbReference>
<feature type="compositionally biased region" description="Basic residues" evidence="6">
    <location>
        <begin position="237"/>
        <end position="255"/>
    </location>
</feature>
<feature type="compositionally biased region" description="Polar residues" evidence="6">
    <location>
        <begin position="619"/>
        <end position="632"/>
    </location>
</feature>
<gene>
    <name evidence="8" type="ORF">ABMA28_005294</name>
</gene>
<keyword evidence="5" id="KW-0539">Nucleus</keyword>
<dbReference type="InterPro" id="IPR037496">
    <property type="entry name" value="BEND6-like"/>
</dbReference>
<comment type="caution">
    <text evidence="8">The sequence shown here is derived from an EMBL/GenBank/DDBJ whole genome shotgun (WGS) entry which is preliminary data.</text>
</comment>
<evidence type="ECO:0000256" key="5">
    <source>
        <dbReference type="ARBA" id="ARBA00023242"/>
    </source>
</evidence>
<comment type="subcellular location">
    <subcellularLocation>
        <location evidence="1">Nucleus</location>
    </subcellularLocation>
</comment>
<reference evidence="8 9" key="1">
    <citation type="submission" date="2024-06" db="EMBL/GenBank/DDBJ databases">
        <title>A chromosome-level genome assembly of beet webworm, Loxostege sticticalis.</title>
        <authorList>
            <person name="Zhang Y."/>
        </authorList>
    </citation>
    <scope>NUCLEOTIDE SEQUENCE [LARGE SCALE GENOMIC DNA]</scope>
    <source>
        <strain evidence="8">AQ028</strain>
        <tissue evidence="8">Male pupae</tissue>
    </source>
</reference>
<evidence type="ECO:0000256" key="4">
    <source>
        <dbReference type="ARBA" id="ARBA00023163"/>
    </source>
</evidence>
<sequence>MSHKRQHAVENKNRKFKPSFLKEIWLLLENVNVSDASGRFEVVSLDPKAAAKEGHKVGLQKWIYIQPDGEGTPRWVFIRDLSGSRELMEKTGKYYARDRNKWIHGQEPPRESTKICMTSKESIRKAKSVLRKQQQLEARRATVNEFLEAKRRRRARQSDGAVPSCSGIPRSRQLITPSPPSPSPQEDSIQEEEDSYSTDVQSASSSSTDERERRFKRLVESLAKTEQFKKRAEKSMRSSHRKSQRRQEHHRRRLKMSTPSSGCSHDSFKLTIDQATQTDPPMEVEESPKEEDEEMEEEEDDDDEEDPDIIEGRRALLKMGKLINTITTQFNSLTQNMGLEGMEIGLSDLESDEDDSSEEESEPSEGEVDAESQSDQSGESALEPEEEAQEEAEEEAEDSAPEAEEEFEDSEHEVVEEEEEDSAEPERRISPPVQADASPSVRRVPTPQQPVVGSVQRADERQSSNESGEHFVTTSNIMGPGPSGKRTVKVRRVSAQTTNRIERGPGEDLVPIGNGRAMVPSRLLEEIDWNSYTQATRQLLQAVFPRRVLATHSLTGKRSPAFMHKPPKKQLDPQLVEDVVIVVMLRCGVTERLVRNCITIKCTDEAKLYRNRQQCRQGQLQVSDQENVPPNHTTDETTETSSGES</sequence>
<feature type="region of interest" description="Disordered" evidence="6">
    <location>
        <begin position="619"/>
        <end position="645"/>
    </location>
</feature>